<keyword evidence="3" id="KW-0378">Hydrolase</keyword>
<dbReference type="EMBL" id="JAUJDW010000199">
    <property type="protein sequence ID" value="KAK0614832.1"/>
    <property type="molecule type" value="Genomic_DNA"/>
</dbReference>
<dbReference type="Pfam" id="PF00561">
    <property type="entry name" value="Abhydrolase_1"/>
    <property type="match status" value="1"/>
</dbReference>
<dbReference type="InterPro" id="IPR029058">
    <property type="entry name" value="AB_hydrolase_fold"/>
</dbReference>
<dbReference type="Proteomes" id="UP001175001">
    <property type="component" value="Unassembled WGS sequence"/>
</dbReference>
<accession>A0AA39WG97</accession>
<gene>
    <name evidence="3" type="primary">hsaD</name>
    <name evidence="3" type="ORF">DIS24_g11882</name>
</gene>
<feature type="region of interest" description="Disordered" evidence="1">
    <location>
        <begin position="1"/>
        <end position="26"/>
    </location>
</feature>
<dbReference type="PANTHER" id="PTHR43194:SF2">
    <property type="entry name" value="PEROXISOMAL MEMBRANE PROTEIN LPX1"/>
    <property type="match status" value="1"/>
</dbReference>
<sequence>MSPTTNDLVLPRPGATLGGAPQPPIPGPTETAFTTTFGALLPPAKFLTTPTGKAAYYEIPPSTTSSPSPHSSTPDRVLLIHGVQTPALGMLPLARALHASFPSAHLALVDLWGHGLSDTPVVPHDAALFHGLLDAVLDALAWPSAHLIGFSFGGALTVGYVASRPERVRSYALVAPAGLIRSSGFSAEEQRYLRRGGGEEGEEEEVDEAAARDWVLRVLEGGELRVPGDWEERVARGEVVAEAVRGWQMREHRGHTASVVAVFRDGGVMDGEAEFVRAAETGIPAVVVLGGLDDLCTEEELKELGFKDVNVVPQVGHGVVRERVPEVAGFIGGFWRRLDEVKSS</sequence>
<dbReference type="PRINTS" id="PR00111">
    <property type="entry name" value="ABHYDROLASE"/>
</dbReference>
<keyword evidence="4" id="KW-1185">Reference proteome</keyword>
<evidence type="ECO:0000313" key="4">
    <source>
        <dbReference type="Proteomes" id="UP001175001"/>
    </source>
</evidence>
<dbReference type="InterPro" id="IPR000073">
    <property type="entry name" value="AB_hydrolase_1"/>
</dbReference>
<dbReference type="PANTHER" id="PTHR43194">
    <property type="entry name" value="HYDROLASE ALPHA/BETA FOLD FAMILY"/>
    <property type="match status" value="1"/>
</dbReference>
<evidence type="ECO:0000259" key="2">
    <source>
        <dbReference type="Pfam" id="PF00561"/>
    </source>
</evidence>
<dbReference type="InterPro" id="IPR050228">
    <property type="entry name" value="Carboxylesterase_BioH"/>
</dbReference>
<dbReference type="AlphaFoldDB" id="A0AA39WG97"/>
<dbReference type="GO" id="GO:0016787">
    <property type="term" value="F:hydrolase activity"/>
    <property type="evidence" value="ECO:0007669"/>
    <property type="project" value="UniProtKB-KW"/>
</dbReference>
<evidence type="ECO:0000313" key="3">
    <source>
        <dbReference type="EMBL" id="KAK0614832.1"/>
    </source>
</evidence>
<protein>
    <submittedName>
        <fullName evidence="3">Hydrolase</fullName>
    </submittedName>
</protein>
<name>A0AA39WG97_9PEZI</name>
<evidence type="ECO:0000256" key="1">
    <source>
        <dbReference type="SAM" id="MobiDB-lite"/>
    </source>
</evidence>
<dbReference type="Gene3D" id="3.40.50.1820">
    <property type="entry name" value="alpha/beta hydrolase"/>
    <property type="match status" value="1"/>
</dbReference>
<comment type="caution">
    <text evidence="3">The sequence shown here is derived from an EMBL/GenBank/DDBJ whole genome shotgun (WGS) entry which is preliminary data.</text>
</comment>
<reference evidence="3" key="1">
    <citation type="submission" date="2023-06" db="EMBL/GenBank/DDBJ databases">
        <title>Multi-omics analyses reveal the molecular pathogenesis toolkit of Lasiodiplodia hormozganensis, a cross-kingdom pathogen.</title>
        <authorList>
            <person name="Felix C."/>
            <person name="Meneses R."/>
            <person name="Goncalves M.F.M."/>
            <person name="Tilleman L."/>
            <person name="Duarte A.S."/>
            <person name="Jorrin-Novo J.V."/>
            <person name="Van De Peer Y."/>
            <person name="Deforce D."/>
            <person name="Van Nieuwerburgh F."/>
            <person name="Esteves A.C."/>
            <person name="Alves A."/>
        </authorList>
    </citation>
    <scope>NUCLEOTIDE SEQUENCE</scope>
    <source>
        <strain evidence="3">CBS 339.90</strain>
    </source>
</reference>
<organism evidence="3 4">
    <name type="scientific">Lasiodiplodia hormozganensis</name>
    <dbReference type="NCBI Taxonomy" id="869390"/>
    <lineage>
        <taxon>Eukaryota</taxon>
        <taxon>Fungi</taxon>
        <taxon>Dikarya</taxon>
        <taxon>Ascomycota</taxon>
        <taxon>Pezizomycotina</taxon>
        <taxon>Dothideomycetes</taxon>
        <taxon>Dothideomycetes incertae sedis</taxon>
        <taxon>Botryosphaeriales</taxon>
        <taxon>Botryosphaeriaceae</taxon>
        <taxon>Lasiodiplodia</taxon>
    </lineage>
</organism>
<feature type="domain" description="AB hydrolase-1" evidence="2">
    <location>
        <begin position="77"/>
        <end position="185"/>
    </location>
</feature>
<dbReference type="SUPFAM" id="SSF53474">
    <property type="entry name" value="alpha/beta-Hydrolases"/>
    <property type="match status" value="1"/>
</dbReference>
<proteinExistence type="predicted"/>